<keyword evidence="11" id="KW-1185">Reference proteome</keyword>
<dbReference type="OMA" id="MIFHSHG"/>
<dbReference type="PROSITE" id="PS50157">
    <property type="entry name" value="ZINC_FINGER_C2H2_2"/>
    <property type="match status" value="4"/>
</dbReference>
<dbReference type="FunFam" id="3.30.160.60:FF:000446">
    <property type="entry name" value="Zinc finger protein"/>
    <property type="match status" value="1"/>
</dbReference>
<dbReference type="PANTHER" id="PTHR16515:SF49">
    <property type="entry name" value="GASTRULA ZINC FINGER PROTEIN XLCGF49.1-LIKE-RELATED"/>
    <property type="match status" value="1"/>
</dbReference>
<dbReference type="OrthoDB" id="6155966at2759"/>
<evidence type="ECO:0000256" key="7">
    <source>
        <dbReference type="PROSITE-ProRule" id="PRU00042"/>
    </source>
</evidence>
<dbReference type="InterPro" id="IPR036236">
    <property type="entry name" value="Znf_C2H2_sf"/>
</dbReference>
<protein>
    <recommendedName>
        <fullName evidence="9">C2H2-type domain-containing protein</fullName>
    </recommendedName>
</protein>
<dbReference type="FunFam" id="3.30.160.60:FF:000432">
    <property type="entry name" value="zinc finger protein Gfi-1b isoform X1"/>
    <property type="match status" value="1"/>
</dbReference>
<evidence type="ECO:0000256" key="8">
    <source>
        <dbReference type="SAM" id="MobiDB-lite"/>
    </source>
</evidence>
<dbReference type="FunFam" id="3.30.160.60:FF:000870">
    <property type="entry name" value="zinc finger protein 197 isoform X1"/>
    <property type="match status" value="1"/>
</dbReference>
<dbReference type="SMART" id="SM00355">
    <property type="entry name" value="ZnF_C2H2"/>
    <property type="match status" value="4"/>
</dbReference>
<evidence type="ECO:0000256" key="4">
    <source>
        <dbReference type="ARBA" id="ARBA00022771"/>
    </source>
</evidence>
<feature type="domain" description="C2H2-type" evidence="9">
    <location>
        <begin position="193"/>
        <end position="220"/>
    </location>
</feature>
<feature type="region of interest" description="Disordered" evidence="8">
    <location>
        <begin position="261"/>
        <end position="284"/>
    </location>
</feature>
<evidence type="ECO:0000313" key="10">
    <source>
        <dbReference type="EnsemblMetazoa" id="tetur16g01500.1"/>
    </source>
</evidence>
<gene>
    <name evidence="10" type="primary">107365809</name>
</gene>
<feature type="domain" description="C2H2-type" evidence="9">
    <location>
        <begin position="137"/>
        <end position="164"/>
    </location>
</feature>
<reference evidence="11" key="1">
    <citation type="submission" date="2011-08" db="EMBL/GenBank/DDBJ databases">
        <authorList>
            <person name="Rombauts S."/>
        </authorList>
    </citation>
    <scope>NUCLEOTIDE SEQUENCE</scope>
    <source>
        <strain evidence="11">London</strain>
    </source>
</reference>
<dbReference type="Gene3D" id="3.30.160.60">
    <property type="entry name" value="Classic Zinc Finger"/>
    <property type="match status" value="4"/>
</dbReference>
<reference evidence="10" key="2">
    <citation type="submission" date="2015-06" db="UniProtKB">
        <authorList>
            <consortium name="EnsemblMetazoa"/>
        </authorList>
    </citation>
    <scope>IDENTIFICATION</scope>
</reference>
<keyword evidence="6" id="KW-0539">Nucleus</keyword>
<evidence type="ECO:0000259" key="9">
    <source>
        <dbReference type="PROSITE" id="PS50157"/>
    </source>
</evidence>
<feature type="domain" description="C2H2-type" evidence="9">
    <location>
        <begin position="221"/>
        <end position="248"/>
    </location>
</feature>
<evidence type="ECO:0000256" key="6">
    <source>
        <dbReference type="ARBA" id="ARBA00023242"/>
    </source>
</evidence>
<dbReference type="PANTHER" id="PTHR16515">
    <property type="entry name" value="PR DOMAIN ZINC FINGER PROTEIN"/>
    <property type="match status" value="1"/>
</dbReference>
<dbReference type="KEGG" id="tut:107365809"/>
<keyword evidence="3" id="KW-0677">Repeat</keyword>
<dbReference type="InterPro" id="IPR013087">
    <property type="entry name" value="Znf_C2H2_type"/>
</dbReference>
<dbReference type="Pfam" id="PF00096">
    <property type="entry name" value="zf-C2H2"/>
    <property type="match status" value="4"/>
</dbReference>
<dbReference type="FunFam" id="3.30.160.60:FF:000345">
    <property type="entry name" value="Zinc finger protein Gfi-1"/>
    <property type="match status" value="1"/>
</dbReference>
<evidence type="ECO:0000256" key="3">
    <source>
        <dbReference type="ARBA" id="ARBA00022737"/>
    </source>
</evidence>
<dbReference type="GO" id="GO:0005634">
    <property type="term" value="C:nucleus"/>
    <property type="evidence" value="ECO:0007669"/>
    <property type="project" value="UniProtKB-SubCell"/>
</dbReference>
<dbReference type="EnsemblMetazoa" id="tetur16g01500.1">
    <property type="protein sequence ID" value="tetur16g01500.1"/>
    <property type="gene ID" value="tetur16g01500"/>
</dbReference>
<dbReference type="PROSITE" id="PS00028">
    <property type="entry name" value="ZINC_FINGER_C2H2_1"/>
    <property type="match status" value="4"/>
</dbReference>
<evidence type="ECO:0000313" key="11">
    <source>
        <dbReference type="Proteomes" id="UP000015104"/>
    </source>
</evidence>
<evidence type="ECO:0000256" key="1">
    <source>
        <dbReference type="ARBA" id="ARBA00004123"/>
    </source>
</evidence>
<dbReference type="HOGENOM" id="CLU_981161_0_0_1"/>
<comment type="subcellular location">
    <subcellularLocation>
        <location evidence="1">Nucleus</location>
    </subcellularLocation>
</comment>
<dbReference type="EMBL" id="CAEY01000277">
    <property type="status" value="NOT_ANNOTATED_CDS"/>
    <property type="molecule type" value="Genomic_DNA"/>
</dbReference>
<dbReference type="SUPFAM" id="SSF57667">
    <property type="entry name" value="beta-beta-alpha zinc fingers"/>
    <property type="match status" value="2"/>
</dbReference>
<sequence length="284" mass="31621">MINYMVTSTELSCKLNFCIDAILGKTITSLRGQQTAATSSPLDGASRVNCSVDRENTIPNGFDRSPIKISNYSIENILDLQSSSSDEPLNLTRKSLTNETRGVSCLPLPCDKDQHEPVDLIATSKPTLIKSCGERIFKCHQCSKQFKRSSTLATHLLIHSNIRPFACPYCPKRFHQKSDMKKHTYIHTGEKPHQCNVCGRSFSQSSNLITHSRKHTGYKPFTCDFCPKAFQRKVDLKRHRDVHHSNVNNSIHHLISSSSSRSSLQLSSQSSSSLSPTSSSLPSP</sequence>
<dbReference type="AlphaFoldDB" id="T1KNM4"/>
<dbReference type="InterPro" id="IPR050331">
    <property type="entry name" value="Zinc_finger"/>
</dbReference>
<proteinExistence type="predicted"/>
<dbReference type="GO" id="GO:0008270">
    <property type="term" value="F:zinc ion binding"/>
    <property type="evidence" value="ECO:0007669"/>
    <property type="project" value="UniProtKB-KW"/>
</dbReference>
<feature type="domain" description="C2H2-type" evidence="9">
    <location>
        <begin position="165"/>
        <end position="192"/>
    </location>
</feature>
<name>T1KNM4_TETUR</name>
<organism evidence="10 11">
    <name type="scientific">Tetranychus urticae</name>
    <name type="common">Two-spotted spider mite</name>
    <dbReference type="NCBI Taxonomy" id="32264"/>
    <lineage>
        <taxon>Eukaryota</taxon>
        <taxon>Metazoa</taxon>
        <taxon>Ecdysozoa</taxon>
        <taxon>Arthropoda</taxon>
        <taxon>Chelicerata</taxon>
        <taxon>Arachnida</taxon>
        <taxon>Acari</taxon>
        <taxon>Acariformes</taxon>
        <taxon>Trombidiformes</taxon>
        <taxon>Prostigmata</taxon>
        <taxon>Eleutherengona</taxon>
        <taxon>Raphignathae</taxon>
        <taxon>Tetranychoidea</taxon>
        <taxon>Tetranychidae</taxon>
        <taxon>Tetranychus</taxon>
    </lineage>
</organism>
<evidence type="ECO:0000256" key="5">
    <source>
        <dbReference type="ARBA" id="ARBA00022833"/>
    </source>
</evidence>
<dbReference type="GO" id="GO:0010468">
    <property type="term" value="P:regulation of gene expression"/>
    <property type="evidence" value="ECO:0007669"/>
    <property type="project" value="TreeGrafter"/>
</dbReference>
<evidence type="ECO:0000256" key="2">
    <source>
        <dbReference type="ARBA" id="ARBA00022723"/>
    </source>
</evidence>
<dbReference type="Proteomes" id="UP000015104">
    <property type="component" value="Unassembled WGS sequence"/>
</dbReference>
<keyword evidence="2" id="KW-0479">Metal-binding</keyword>
<accession>T1KNM4</accession>
<dbReference type="eggNOG" id="KOG1721">
    <property type="taxonomic scope" value="Eukaryota"/>
</dbReference>
<keyword evidence="5" id="KW-0862">Zinc</keyword>
<keyword evidence="4 7" id="KW-0863">Zinc-finger</keyword>